<dbReference type="AlphaFoldDB" id="A0A5C8PLU9"/>
<dbReference type="InterPro" id="IPR011042">
    <property type="entry name" value="6-blade_b-propeller_TolB-like"/>
</dbReference>
<sequence length="365" mass="38427">MIAVLKDLTDRFFGRGDAAITVPPFDGALKPNQLLEQAAVVCELEAPEDLATDGAAVFVADGRRILRLDAGGPVEVAALDAAITALACLPGGGFAVALDGRSVRLVGGAHDGRAWDAANGRAFSAVNALSAAPGGGLLATDGSQTRPYAQWSHDLMELGRSGRLVALSPADGGAREIATGLAYAFGACAAGDGAWVSETWRHRLVRYNGGRSGSAVVDRLPAYPSRLTPAAGGGYWLTAFTARTQLIEFILREPAYRKRMMAEIDPRHWVAPSLSASSSFMEPMQGAHIKTMGILKPWAPPRSYGLVIRLTPEGLVRYSLHSRVDGTHHGVVAAVECGGALSVLSKGRGRILRLDVAEIERSLQA</sequence>
<dbReference type="EMBL" id="VDUZ01000019">
    <property type="protein sequence ID" value="TXL74249.1"/>
    <property type="molecule type" value="Genomic_DNA"/>
</dbReference>
<gene>
    <name evidence="1" type="ORF">FHP25_17315</name>
</gene>
<dbReference type="OrthoDB" id="8872498at2"/>
<keyword evidence="2" id="KW-1185">Reference proteome</keyword>
<dbReference type="PANTHER" id="PTHR10426:SF88">
    <property type="entry name" value="ADIPOCYTE PLASMA MEMBRANE-ASSOCIATED PROTEIN HEMOMUCIN-RELATED"/>
    <property type="match status" value="1"/>
</dbReference>
<dbReference type="PANTHER" id="PTHR10426">
    <property type="entry name" value="STRICTOSIDINE SYNTHASE-RELATED"/>
    <property type="match status" value="1"/>
</dbReference>
<evidence type="ECO:0000313" key="1">
    <source>
        <dbReference type="EMBL" id="TXL74249.1"/>
    </source>
</evidence>
<comment type="caution">
    <text evidence="1">The sequence shown here is derived from an EMBL/GenBank/DDBJ whole genome shotgun (WGS) entry which is preliminary data.</text>
</comment>
<evidence type="ECO:0008006" key="3">
    <source>
        <dbReference type="Google" id="ProtNLM"/>
    </source>
</evidence>
<dbReference type="Proteomes" id="UP000321638">
    <property type="component" value="Unassembled WGS sequence"/>
</dbReference>
<name>A0A5C8PLU9_9HYPH</name>
<accession>A0A5C8PLU9</accession>
<protein>
    <recommendedName>
        <fullName evidence="3">Strictosidine synthase conserved region domain-containing protein</fullName>
    </recommendedName>
</protein>
<dbReference type="RefSeq" id="WP_147848212.1">
    <property type="nucleotide sequence ID" value="NZ_VDUZ01000019.1"/>
</dbReference>
<dbReference type="GO" id="GO:0016787">
    <property type="term" value="F:hydrolase activity"/>
    <property type="evidence" value="ECO:0007669"/>
    <property type="project" value="TreeGrafter"/>
</dbReference>
<proteinExistence type="predicted"/>
<reference evidence="1 2" key="1">
    <citation type="submission" date="2019-06" db="EMBL/GenBank/DDBJ databases">
        <title>New taxonomy in bacterial strain CC-CFT640, isolated from vineyard.</title>
        <authorList>
            <person name="Lin S.-Y."/>
            <person name="Tsai C.-F."/>
            <person name="Young C.-C."/>
        </authorList>
    </citation>
    <scope>NUCLEOTIDE SEQUENCE [LARGE SCALE GENOMIC DNA]</scope>
    <source>
        <strain evidence="1 2">CC-CFT640</strain>
    </source>
</reference>
<organism evidence="1 2">
    <name type="scientific">Vineibacter terrae</name>
    <dbReference type="NCBI Taxonomy" id="2586908"/>
    <lineage>
        <taxon>Bacteria</taxon>
        <taxon>Pseudomonadati</taxon>
        <taxon>Pseudomonadota</taxon>
        <taxon>Alphaproteobacteria</taxon>
        <taxon>Hyphomicrobiales</taxon>
        <taxon>Vineibacter</taxon>
    </lineage>
</organism>
<dbReference type="SUPFAM" id="SSF63829">
    <property type="entry name" value="Calcium-dependent phosphotriesterase"/>
    <property type="match status" value="1"/>
</dbReference>
<dbReference type="Gene3D" id="2.120.10.30">
    <property type="entry name" value="TolB, C-terminal domain"/>
    <property type="match status" value="1"/>
</dbReference>
<evidence type="ECO:0000313" key="2">
    <source>
        <dbReference type="Proteomes" id="UP000321638"/>
    </source>
</evidence>